<evidence type="ECO:0000313" key="4">
    <source>
        <dbReference type="Proteomes" id="UP000541558"/>
    </source>
</evidence>
<dbReference type="PROSITE" id="PS50181">
    <property type="entry name" value="FBOX"/>
    <property type="match status" value="1"/>
</dbReference>
<dbReference type="OrthoDB" id="550575at2759"/>
<dbReference type="EMBL" id="JAACJK010000170">
    <property type="protein sequence ID" value="KAF5320267.1"/>
    <property type="molecule type" value="Genomic_DNA"/>
</dbReference>
<dbReference type="Pfam" id="PF12937">
    <property type="entry name" value="F-box-like"/>
    <property type="match status" value="1"/>
</dbReference>
<dbReference type="CDD" id="cd09917">
    <property type="entry name" value="F-box_SF"/>
    <property type="match status" value="1"/>
</dbReference>
<accession>A0A8H5BBN6</accession>
<organism evidence="3 4">
    <name type="scientific">Ephemerocybe angulata</name>
    <dbReference type="NCBI Taxonomy" id="980116"/>
    <lineage>
        <taxon>Eukaryota</taxon>
        <taxon>Fungi</taxon>
        <taxon>Dikarya</taxon>
        <taxon>Basidiomycota</taxon>
        <taxon>Agaricomycotina</taxon>
        <taxon>Agaricomycetes</taxon>
        <taxon>Agaricomycetidae</taxon>
        <taxon>Agaricales</taxon>
        <taxon>Agaricineae</taxon>
        <taxon>Psathyrellaceae</taxon>
        <taxon>Ephemerocybe</taxon>
    </lineage>
</organism>
<feature type="compositionally biased region" description="Polar residues" evidence="1">
    <location>
        <begin position="724"/>
        <end position="737"/>
    </location>
</feature>
<dbReference type="Gene3D" id="1.20.1280.50">
    <property type="match status" value="1"/>
</dbReference>
<dbReference type="SUPFAM" id="SSF81383">
    <property type="entry name" value="F-box domain"/>
    <property type="match status" value="1"/>
</dbReference>
<evidence type="ECO:0000256" key="1">
    <source>
        <dbReference type="SAM" id="MobiDB-lite"/>
    </source>
</evidence>
<dbReference type="InterPro" id="IPR001810">
    <property type="entry name" value="F-box_dom"/>
</dbReference>
<evidence type="ECO:0000313" key="3">
    <source>
        <dbReference type="EMBL" id="KAF5320267.1"/>
    </source>
</evidence>
<reference evidence="3 4" key="1">
    <citation type="journal article" date="2020" name="ISME J.">
        <title>Uncovering the hidden diversity of litter-decomposition mechanisms in mushroom-forming fungi.</title>
        <authorList>
            <person name="Floudas D."/>
            <person name="Bentzer J."/>
            <person name="Ahren D."/>
            <person name="Johansson T."/>
            <person name="Persson P."/>
            <person name="Tunlid A."/>
        </authorList>
    </citation>
    <scope>NUCLEOTIDE SEQUENCE [LARGE SCALE GENOMIC DNA]</scope>
    <source>
        <strain evidence="3 4">CBS 175.51</strain>
    </source>
</reference>
<sequence>MTKAHLSGLPPEILIQILSYLDVPDLGRLCLVDQHFNRLFEDQENQSMIWKHACLRHGLITKAHTEKGGEPPRREWGRWKEWSVENVERQLEARWSDVVEIYSDQSLQALSRSSTVDWKAFLKSRLDLHRSWSGSLPSSIERYSPRGATFALSESDSFIGLLHRARAFAEHVDIQQFPWSDSVVHSLFGSVCVGSGGEVPPLVIRRIETARRVYGVASDISLGQEDKVALLSNLRSLVEILPDVLSCVEEHIPASDNVHRIQVDEKNGFVLTTHTIGGLVVSDIATKEILWCLPKTYVSEYAHLEYEHGYIVFTGPEGSKEVWRSASLPAPPADLIPPALLPTQLQRVACALANGEDVAYIRSLLGPPTSDGSRETGMAQLILTRLLVRSPPEETIDVIQIMTILEWLVLAQAGVAAPGLAPSITSKFTMGTLRRLLDEEMGGGLVRPVDSRRLRPKFVPHLHIPAPTRSQQGVEVPDPTRGSRFVYPYLLAGSDARAYIWDVRTGERVQVVESVQNFQLPGGYPTDLPVHSARVPEAHPSTDAFSGKDGDSTLPTFPPFASGYFDENATFSGNLDLRSPAPEVELAPSPARGDPLSVDVTPPREMGRTHYVELGERWVFICGRDGFRAYARGKECFEGNSEKSEKKFDFAPGQTVMRLPPDRLQYGRWSARLGPKSVRLHEGSAIVRQEVVWDDDMAGKTEEEANSISVVGDGMSGGASDSAQLGSRETTPDTTSEAQRETKRVKLWDRFVAVHVSPDQKHLALLLSSSRLLFIPFFERVVAREVDFWDVVVDIQLGGVRTRSVYLSYGCGESGSGGSAGRIAVVTEGGLFIVTPYLRVSKPPAVPCTVREVDITVHRASPAFMDPRRLSRVSCLQMSDTGIWVSCPPSARDVDTTEDVNRELLEADFVRPLALKRTVEDGAIQSFPGGDSMVSLFVVPDQDDRSREVHQIRFVPTSSVGNP</sequence>
<dbReference type="Proteomes" id="UP000541558">
    <property type="component" value="Unassembled WGS sequence"/>
</dbReference>
<proteinExistence type="predicted"/>
<feature type="domain" description="F-box" evidence="2">
    <location>
        <begin position="3"/>
        <end position="53"/>
    </location>
</feature>
<dbReference type="AlphaFoldDB" id="A0A8H5BBN6"/>
<keyword evidence="4" id="KW-1185">Reference proteome</keyword>
<protein>
    <recommendedName>
        <fullName evidence="2">F-box domain-containing protein</fullName>
    </recommendedName>
</protein>
<feature type="region of interest" description="Disordered" evidence="1">
    <location>
        <begin position="710"/>
        <end position="741"/>
    </location>
</feature>
<feature type="compositionally biased region" description="Low complexity" evidence="1">
    <location>
        <begin position="710"/>
        <end position="723"/>
    </location>
</feature>
<feature type="region of interest" description="Disordered" evidence="1">
    <location>
        <begin position="577"/>
        <end position="602"/>
    </location>
</feature>
<dbReference type="SMART" id="SM00256">
    <property type="entry name" value="FBOX"/>
    <property type="match status" value="1"/>
</dbReference>
<dbReference type="InterPro" id="IPR036047">
    <property type="entry name" value="F-box-like_dom_sf"/>
</dbReference>
<gene>
    <name evidence="3" type="ORF">D9611_011277</name>
</gene>
<comment type="caution">
    <text evidence="3">The sequence shown here is derived from an EMBL/GenBank/DDBJ whole genome shotgun (WGS) entry which is preliminary data.</text>
</comment>
<name>A0A8H5BBN6_9AGAR</name>
<evidence type="ECO:0000259" key="2">
    <source>
        <dbReference type="PROSITE" id="PS50181"/>
    </source>
</evidence>